<protein>
    <recommendedName>
        <fullName evidence="1">DUF1214 domain-containing protein</fullName>
    </recommendedName>
</protein>
<dbReference type="Proteomes" id="UP000034883">
    <property type="component" value="Chromosome"/>
</dbReference>
<dbReference type="KEGG" id="samy:DB32_005498"/>
<dbReference type="RefSeq" id="WP_157069432.1">
    <property type="nucleotide sequence ID" value="NZ_CP011125.1"/>
</dbReference>
<evidence type="ECO:0000259" key="1">
    <source>
        <dbReference type="Pfam" id="PF06742"/>
    </source>
</evidence>
<name>A0A0F6SGA4_9BACT</name>
<sequence length="369" mass="41358">MSDSTQRVMDGTSWAELCDALKAAGQIVQDGPADPLTRAEGYRYLSRILRAALQTFVEHNDPRAPVLQRVVHETAKMGADNPDNVYLNAAISGEHAYRIVGARGTVHFLSFATQIGHYGRGNGMPPTGQIDTSELRVREDGTFEVIVACEKPAALEPGQTWLPMTKDSGTLIVRQSRLDPKERIAELRIERIGADRALEPLTPAMLDEGFQSTAMLVRGAPMLFASWAQMFQAHTNELPRFDQEISNRFGGLADIAYYHSYWRLADDEALVIDATPPKCDHWNFQLNNHWMESLDYRYHRIHVNTATATTRDDGSVRIVVAHRDPGVPNWIETTGHTFGTMCFRWVRPEGDPPQPRTRVVKLSDVRGLP</sequence>
<keyword evidence="3" id="KW-1185">Reference proteome</keyword>
<reference evidence="2 3" key="1">
    <citation type="submission" date="2015-03" db="EMBL/GenBank/DDBJ databases">
        <title>Genome assembly of Sandaracinus amylolyticus DSM 53668.</title>
        <authorList>
            <person name="Sharma G."/>
            <person name="Subramanian S."/>
        </authorList>
    </citation>
    <scope>NUCLEOTIDE SEQUENCE [LARGE SCALE GENOMIC DNA]</scope>
    <source>
        <strain evidence="2 3">DSM 53668</strain>
    </source>
</reference>
<dbReference type="EMBL" id="CP011125">
    <property type="protein sequence ID" value="AKF08349.1"/>
    <property type="molecule type" value="Genomic_DNA"/>
</dbReference>
<evidence type="ECO:0000313" key="2">
    <source>
        <dbReference type="EMBL" id="AKF08349.1"/>
    </source>
</evidence>
<proteinExistence type="predicted"/>
<dbReference type="AlphaFoldDB" id="A0A0F6SGA4"/>
<organism evidence="2 3">
    <name type="scientific">Sandaracinus amylolyticus</name>
    <dbReference type="NCBI Taxonomy" id="927083"/>
    <lineage>
        <taxon>Bacteria</taxon>
        <taxon>Pseudomonadati</taxon>
        <taxon>Myxococcota</taxon>
        <taxon>Polyangia</taxon>
        <taxon>Polyangiales</taxon>
        <taxon>Sandaracinaceae</taxon>
        <taxon>Sandaracinus</taxon>
    </lineage>
</organism>
<dbReference type="InterPro" id="IPR010621">
    <property type="entry name" value="DUF1214"/>
</dbReference>
<dbReference type="STRING" id="927083.DB32_005498"/>
<accession>A0A0F6SGA4</accession>
<dbReference type="Pfam" id="PF06742">
    <property type="entry name" value="DUF1214"/>
    <property type="match status" value="1"/>
</dbReference>
<dbReference type="OrthoDB" id="7053758at2"/>
<feature type="domain" description="DUF1214" evidence="1">
    <location>
        <begin position="273"/>
        <end position="348"/>
    </location>
</feature>
<evidence type="ECO:0000313" key="3">
    <source>
        <dbReference type="Proteomes" id="UP000034883"/>
    </source>
</evidence>
<gene>
    <name evidence="2" type="ORF">DB32_005498</name>
</gene>